<dbReference type="EMBL" id="CP002792">
    <property type="protein sequence ID" value="AEH06767.1"/>
    <property type="molecule type" value="Genomic_DNA"/>
</dbReference>
<keyword evidence="6 7" id="KW-0472">Membrane</keyword>
<feature type="transmembrane region" description="Helical" evidence="7">
    <location>
        <begin position="215"/>
        <end position="234"/>
    </location>
</feature>
<feature type="transmembrane region" description="Helical" evidence="7">
    <location>
        <begin position="6"/>
        <end position="30"/>
    </location>
</feature>
<dbReference type="HOGENOM" id="CLU_023982_4_0_2"/>
<protein>
    <submittedName>
        <fullName evidence="8">Glycosyl transferase, family 4, conserved region-containing protein</fullName>
    </submittedName>
</protein>
<evidence type="ECO:0000256" key="5">
    <source>
        <dbReference type="ARBA" id="ARBA00022989"/>
    </source>
</evidence>
<keyword evidence="5 7" id="KW-1133">Transmembrane helix</keyword>
<feature type="transmembrane region" description="Helical" evidence="7">
    <location>
        <begin position="98"/>
        <end position="125"/>
    </location>
</feature>
<evidence type="ECO:0000256" key="2">
    <source>
        <dbReference type="ARBA" id="ARBA00022475"/>
    </source>
</evidence>
<feature type="transmembrane region" description="Helical" evidence="7">
    <location>
        <begin position="165"/>
        <end position="184"/>
    </location>
</feature>
<keyword evidence="4 7" id="KW-0812">Transmembrane</keyword>
<reference evidence="8" key="1">
    <citation type="submission" date="2011-05" db="EMBL/GenBank/DDBJ databases">
        <title>Complete sequence of chromosome of Methanothermococcus okinawensis IH1.</title>
        <authorList>
            <consortium name="US DOE Joint Genome Institute"/>
            <person name="Lucas S."/>
            <person name="Han J."/>
            <person name="Lapidus A."/>
            <person name="Cheng J.-F."/>
            <person name="Goodwin L."/>
            <person name="Pitluck S."/>
            <person name="Peters L."/>
            <person name="Mikhailova N."/>
            <person name="Held B."/>
            <person name="Han C."/>
            <person name="Tapia R."/>
            <person name="Land M."/>
            <person name="Hauser L."/>
            <person name="Kyrpides N."/>
            <person name="Ivanova N."/>
            <person name="Pagani I."/>
            <person name="Sieprawska-Lupa M."/>
            <person name="Takai K."/>
            <person name="Miyazaki J."/>
            <person name="Whitman W."/>
            <person name="Woyke T."/>
        </authorList>
    </citation>
    <scope>NUCLEOTIDE SEQUENCE</scope>
    <source>
        <strain evidence="8">IH1</strain>
    </source>
</reference>
<dbReference type="eggNOG" id="arCOG03199">
    <property type="taxonomic scope" value="Archaea"/>
</dbReference>
<dbReference type="Pfam" id="PF00953">
    <property type="entry name" value="Glycos_transf_4"/>
    <property type="match status" value="1"/>
</dbReference>
<evidence type="ECO:0000256" key="3">
    <source>
        <dbReference type="ARBA" id="ARBA00022679"/>
    </source>
</evidence>
<dbReference type="PANTHER" id="PTHR22926:SF3">
    <property type="entry name" value="UNDECAPRENYL-PHOSPHATE ALPHA-N-ACETYLGLUCOSAMINYL 1-PHOSPHATE TRANSFERASE"/>
    <property type="match status" value="1"/>
</dbReference>
<dbReference type="GO" id="GO:0016780">
    <property type="term" value="F:phosphotransferase activity, for other substituted phosphate groups"/>
    <property type="evidence" value="ECO:0007669"/>
    <property type="project" value="InterPro"/>
</dbReference>
<dbReference type="AlphaFoldDB" id="F8AM80"/>
<dbReference type="GO" id="GO:0044038">
    <property type="term" value="P:cell wall macromolecule biosynthetic process"/>
    <property type="evidence" value="ECO:0007669"/>
    <property type="project" value="TreeGrafter"/>
</dbReference>
<dbReference type="CDD" id="cd06856">
    <property type="entry name" value="GT_GPT_archaea"/>
    <property type="match status" value="1"/>
</dbReference>
<organism evidence="8 9">
    <name type="scientific">Methanothermococcus okinawensis (strain DSM 14208 / JCM 11175 / IH1)</name>
    <dbReference type="NCBI Taxonomy" id="647113"/>
    <lineage>
        <taxon>Archaea</taxon>
        <taxon>Methanobacteriati</taxon>
        <taxon>Methanobacteriota</taxon>
        <taxon>Methanomada group</taxon>
        <taxon>Methanococci</taxon>
        <taxon>Methanococcales</taxon>
        <taxon>Methanococcaceae</taxon>
        <taxon>Methanothermococcus</taxon>
    </lineage>
</organism>
<dbReference type="OrthoDB" id="34534at2157"/>
<keyword evidence="2" id="KW-1003">Cell membrane</keyword>
<name>F8AM80_METOI</name>
<sequence length="303" mass="34081">MLEHCLNIYFLGVLCLLCFICSYIFTRIYISKMINYKYGIDLHKREKTKVPEMGGIVPVSLSALIISIFNPIISSVLLMSGIIGIYDDLYKLSPYKKLILLGLIGIPIGYLLFGFNIFKIILLVLAISISSNLTNMLAGFNGLEIGLGVISAFFLGIVLLLNGDYYGFEIVMIFLSSYFGFFILNRYPAKIFPGDVGTLSIGAFLATIAIWRNVILEFIIIMLPYIIDAFLKYYSAGVTKRENHTPTVLGEDGKLHVKGGYLSLPRIILKKKPMKEYNIVIVLWSISIFFGILAVLFNRIINY</sequence>
<dbReference type="RefSeq" id="WP_013866952.1">
    <property type="nucleotide sequence ID" value="NC_015636.1"/>
</dbReference>
<comment type="subcellular location">
    <subcellularLocation>
        <location evidence="1">Cell membrane</location>
        <topology evidence="1">Multi-pass membrane protein</topology>
    </subcellularLocation>
</comment>
<evidence type="ECO:0000256" key="1">
    <source>
        <dbReference type="ARBA" id="ARBA00004651"/>
    </source>
</evidence>
<dbReference type="GO" id="GO:0005886">
    <property type="term" value="C:plasma membrane"/>
    <property type="evidence" value="ECO:0007669"/>
    <property type="project" value="UniProtKB-SubCell"/>
</dbReference>
<dbReference type="STRING" id="647113.Metok_0790"/>
<keyword evidence="9" id="KW-1185">Reference proteome</keyword>
<gene>
    <name evidence="8" type="ordered locus">Metok_0790</name>
</gene>
<dbReference type="GO" id="GO:0071555">
    <property type="term" value="P:cell wall organization"/>
    <property type="evidence" value="ECO:0007669"/>
    <property type="project" value="TreeGrafter"/>
</dbReference>
<feature type="transmembrane region" description="Helical" evidence="7">
    <location>
        <begin position="137"/>
        <end position="159"/>
    </location>
</feature>
<evidence type="ECO:0000256" key="4">
    <source>
        <dbReference type="ARBA" id="ARBA00022692"/>
    </source>
</evidence>
<evidence type="ECO:0000256" key="6">
    <source>
        <dbReference type="ARBA" id="ARBA00023136"/>
    </source>
</evidence>
<dbReference type="PANTHER" id="PTHR22926">
    <property type="entry name" value="PHOSPHO-N-ACETYLMURAMOYL-PENTAPEPTIDE-TRANSFERASE"/>
    <property type="match status" value="1"/>
</dbReference>
<evidence type="ECO:0000256" key="7">
    <source>
        <dbReference type="SAM" id="Phobius"/>
    </source>
</evidence>
<feature type="transmembrane region" description="Helical" evidence="7">
    <location>
        <begin position="53"/>
        <end position="86"/>
    </location>
</feature>
<evidence type="ECO:0000313" key="8">
    <source>
        <dbReference type="EMBL" id="AEH06767.1"/>
    </source>
</evidence>
<keyword evidence="3 8" id="KW-0808">Transferase</keyword>
<accession>F8AM80</accession>
<dbReference type="GeneID" id="10772935"/>
<dbReference type="InterPro" id="IPR000715">
    <property type="entry name" value="Glycosyl_transferase_4"/>
</dbReference>
<dbReference type="KEGG" id="mok:Metok_0790"/>
<dbReference type="Proteomes" id="UP000009296">
    <property type="component" value="Chromosome"/>
</dbReference>
<feature type="transmembrane region" description="Helical" evidence="7">
    <location>
        <begin position="279"/>
        <end position="301"/>
    </location>
</feature>
<proteinExistence type="predicted"/>
<evidence type="ECO:0000313" key="9">
    <source>
        <dbReference type="Proteomes" id="UP000009296"/>
    </source>
</evidence>